<keyword evidence="1" id="KW-0479">Metal-binding</keyword>
<dbReference type="GO" id="GO:0045944">
    <property type="term" value="P:positive regulation of transcription by RNA polymerase II"/>
    <property type="evidence" value="ECO:0007669"/>
    <property type="project" value="TreeGrafter"/>
</dbReference>
<evidence type="ECO:0000313" key="9">
    <source>
        <dbReference type="Proteomes" id="UP001159042"/>
    </source>
</evidence>
<gene>
    <name evidence="8" type="ORF">NQ315_000258</name>
</gene>
<feature type="domain" description="C2H2-type" evidence="7">
    <location>
        <begin position="242"/>
        <end position="264"/>
    </location>
</feature>
<organism evidence="8 9">
    <name type="scientific">Exocentrus adspersus</name>
    <dbReference type="NCBI Taxonomy" id="1586481"/>
    <lineage>
        <taxon>Eukaryota</taxon>
        <taxon>Metazoa</taxon>
        <taxon>Ecdysozoa</taxon>
        <taxon>Arthropoda</taxon>
        <taxon>Hexapoda</taxon>
        <taxon>Insecta</taxon>
        <taxon>Pterygota</taxon>
        <taxon>Neoptera</taxon>
        <taxon>Endopterygota</taxon>
        <taxon>Coleoptera</taxon>
        <taxon>Polyphaga</taxon>
        <taxon>Cucujiformia</taxon>
        <taxon>Chrysomeloidea</taxon>
        <taxon>Cerambycidae</taxon>
        <taxon>Lamiinae</taxon>
        <taxon>Acanthocinini</taxon>
        <taxon>Exocentrus</taxon>
    </lineage>
</organism>
<comment type="caution">
    <text evidence="8">The sequence shown here is derived from an EMBL/GenBank/DDBJ whole genome shotgun (WGS) entry which is preliminary data.</text>
</comment>
<keyword evidence="3 5" id="KW-0863">Zinc-finger</keyword>
<proteinExistence type="predicted"/>
<dbReference type="GO" id="GO:0005634">
    <property type="term" value="C:nucleus"/>
    <property type="evidence" value="ECO:0007669"/>
    <property type="project" value="TreeGrafter"/>
</dbReference>
<keyword evidence="9" id="KW-1185">Reference proteome</keyword>
<protein>
    <recommendedName>
        <fullName evidence="7">C2H2-type domain-containing protein</fullName>
    </recommendedName>
</protein>
<evidence type="ECO:0000313" key="8">
    <source>
        <dbReference type="EMBL" id="KAJ8916613.1"/>
    </source>
</evidence>
<dbReference type="Proteomes" id="UP001159042">
    <property type="component" value="Unassembled WGS sequence"/>
</dbReference>
<dbReference type="EMBL" id="JANEYG010000041">
    <property type="protein sequence ID" value="KAJ8916613.1"/>
    <property type="molecule type" value="Genomic_DNA"/>
</dbReference>
<feature type="domain" description="C2H2-type" evidence="7">
    <location>
        <begin position="166"/>
        <end position="194"/>
    </location>
</feature>
<dbReference type="SMART" id="SM00355">
    <property type="entry name" value="ZnF_C2H2"/>
    <property type="match status" value="4"/>
</dbReference>
<keyword evidence="2" id="KW-0677">Repeat</keyword>
<dbReference type="SUPFAM" id="SSF57667">
    <property type="entry name" value="beta-beta-alpha zinc fingers"/>
    <property type="match status" value="1"/>
</dbReference>
<dbReference type="InterPro" id="IPR050688">
    <property type="entry name" value="Zinc_finger/UBP_domain"/>
</dbReference>
<keyword evidence="4" id="KW-0862">Zinc</keyword>
<reference evidence="8 9" key="1">
    <citation type="journal article" date="2023" name="Insect Mol. Biol.">
        <title>Genome sequencing provides insights into the evolution of gene families encoding plant cell wall-degrading enzymes in longhorned beetles.</title>
        <authorList>
            <person name="Shin N.R."/>
            <person name="Okamura Y."/>
            <person name="Kirsch R."/>
            <person name="Pauchet Y."/>
        </authorList>
    </citation>
    <scope>NUCLEOTIDE SEQUENCE [LARGE SCALE GENOMIC DNA]</scope>
    <source>
        <strain evidence="8">EAD_L_NR</strain>
    </source>
</reference>
<dbReference type="AlphaFoldDB" id="A0AAV8VQU4"/>
<dbReference type="PANTHER" id="PTHR24403">
    <property type="entry name" value="ZINC FINGER PROTEIN"/>
    <property type="match status" value="1"/>
</dbReference>
<dbReference type="PROSITE" id="PS00028">
    <property type="entry name" value="ZINC_FINGER_C2H2_1"/>
    <property type="match status" value="2"/>
</dbReference>
<sequence length="315" mass="36130">MVQNFLVIMSNRKGIKKKNAKNRPPKVAVKHVSSSRTLKKDVSTTDEVDAKTIHTDPMIINGKTLYQCEYCPKIFSHKLINAMHMKTCPKKLEKESEVKPGASNSHINRGELSSAPSFNQDLNNDDKKPPRVNRALPVLPVSDYNKSDEDSVQDVKLNNDGFVKNRQCKHCSTLFDNPLDLLRHTRDCHNLPRTILPMEEVEKYFDYPNKLFCPICEKPIKTHNIRSVFIKHLLVHTTGVAHECTVCKKQFRRRDHMRAHEKRHVVPLLYTSSVTCNTAKMHCTTSLLLISVSMILYRNRPLKGAKPPSFEVSYM</sequence>
<evidence type="ECO:0000256" key="6">
    <source>
        <dbReference type="SAM" id="MobiDB-lite"/>
    </source>
</evidence>
<name>A0AAV8VQU4_9CUCU</name>
<feature type="region of interest" description="Disordered" evidence="6">
    <location>
        <begin position="94"/>
        <end position="138"/>
    </location>
</feature>
<dbReference type="PANTHER" id="PTHR24403:SF67">
    <property type="entry name" value="FI01116P-RELATED"/>
    <property type="match status" value="1"/>
</dbReference>
<dbReference type="InterPro" id="IPR036236">
    <property type="entry name" value="Znf_C2H2_sf"/>
</dbReference>
<dbReference type="GO" id="GO:0008270">
    <property type="term" value="F:zinc ion binding"/>
    <property type="evidence" value="ECO:0007669"/>
    <property type="project" value="UniProtKB-KW"/>
</dbReference>
<evidence type="ECO:0000259" key="7">
    <source>
        <dbReference type="PROSITE" id="PS50157"/>
    </source>
</evidence>
<evidence type="ECO:0000256" key="1">
    <source>
        <dbReference type="ARBA" id="ARBA00022723"/>
    </source>
</evidence>
<evidence type="ECO:0000256" key="4">
    <source>
        <dbReference type="ARBA" id="ARBA00022833"/>
    </source>
</evidence>
<evidence type="ECO:0000256" key="3">
    <source>
        <dbReference type="ARBA" id="ARBA00022771"/>
    </source>
</evidence>
<evidence type="ECO:0000256" key="5">
    <source>
        <dbReference type="PROSITE-ProRule" id="PRU00042"/>
    </source>
</evidence>
<dbReference type="PROSITE" id="PS50157">
    <property type="entry name" value="ZINC_FINGER_C2H2_2"/>
    <property type="match status" value="2"/>
</dbReference>
<dbReference type="InterPro" id="IPR013087">
    <property type="entry name" value="Znf_C2H2_type"/>
</dbReference>
<dbReference type="Gene3D" id="3.30.160.60">
    <property type="entry name" value="Classic Zinc Finger"/>
    <property type="match status" value="1"/>
</dbReference>
<evidence type="ECO:0000256" key="2">
    <source>
        <dbReference type="ARBA" id="ARBA00022737"/>
    </source>
</evidence>
<accession>A0AAV8VQU4</accession>